<evidence type="ECO:0000313" key="16">
    <source>
        <dbReference type="EMBL" id="MBA9086006.1"/>
    </source>
</evidence>
<name>A0A7W3STK8_9BACL</name>
<evidence type="ECO:0000256" key="5">
    <source>
        <dbReference type="ARBA" id="ARBA00023015"/>
    </source>
</evidence>
<evidence type="ECO:0000313" key="17">
    <source>
        <dbReference type="Proteomes" id="UP000567067"/>
    </source>
</evidence>
<evidence type="ECO:0000256" key="12">
    <source>
        <dbReference type="PROSITE-ProRule" id="PRU00169"/>
    </source>
</evidence>
<evidence type="ECO:0000256" key="11">
    <source>
        <dbReference type="ARBA" id="ARBA00039976"/>
    </source>
</evidence>
<dbReference type="Gene3D" id="6.10.250.690">
    <property type="match status" value="1"/>
</dbReference>
<organism evidence="16 17">
    <name type="scientific">Fontibacillus solani</name>
    <dbReference type="NCBI Taxonomy" id="1572857"/>
    <lineage>
        <taxon>Bacteria</taxon>
        <taxon>Bacillati</taxon>
        <taxon>Bacillota</taxon>
        <taxon>Bacilli</taxon>
        <taxon>Bacillales</taxon>
        <taxon>Paenibacillaceae</taxon>
        <taxon>Fontibacillus</taxon>
    </lineage>
</organism>
<evidence type="ECO:0000256" key="1">
    <source>
        <dbReference type="ARBA" id="ARBA00004496"/>
    </source>
</evidence>
<accession>A0A7W3STK8</accession>
<dbReference type="InterPro" id="IPR001789">
    <property type="entry name" value="Sig_transdc_resp-reg_receiver"/>
</dbReference>
<comment type="caution">
    <text evidence="16">The sequence shown here is derived from an EMBL/GenBank/DDBJ whole genome shotgun (WGS) entry which is preliminary data.</text>
</comment>
<gene>
    <name evidence="16" type="ORF">FHR92_002478</name>
</gene>
<dbReference type="AlphaFoldDB" id="A0A7W3STK8"/>
<keyword evidence="4" id="KW-0902">Two-component regulatory system</keyword>
<keyword evidence="17" id="KW-1185">Reference proteome</keyword>
<dbReference type="CDD" id="cd17574">
    <property type="entry name" value="REC_OmpR"/>
    <property type="match status" value="1"/>
</dbReference>
<dbReference type="InterPro" id="IPR036388">
    <property type="entry name" value="WH-like_DNA-bd_sf"/>
</dbReference>
<dbReference type="SMART" id="SM00448">
    <property type="entry name" value="REC"/>
    <property type="match status" value="1"/>
</dbReference>
<dbReference type="InterPro" id="IPR039420">
    <property type="entry name" value="WalR-like"/>
</dbReference>
<dbReference type="PANTHER" id="PTHR48111">
    <property type="entry name" value="REGULATOR OF RPOS"/>
    <property type="match status" value="1"/>
</dbReference>
<evidence type="ECO:0000256" key="7">
    <source>
        <dbReference type="ARBA" id="ARBA00023125"/>
    </source>
</evidence>
<evidence type="ECO:0000256" key="4">
    <source>
        <dbReference type="ARBA" id="ARBA00023012"/>
    </source>
</evidence>
<evidence type="ECO:0000256" key="3">
    <source>
        <dbReference type="ARBA" id="ARBA00022553"/>
    </source>
</evidence>
<keyword evidence="5" id="KW-0805">Transcription regulation</keyword>
<evidence type="ECO:0000256" key="2">
    <source>
        <dbReference type="ARBA" id="ARBA00022490"/>
    </source>
</evidence>
<dbReference type="GO" id="GO:0006355">
    <property type="term" value="P:regulation of DNA-templated transcription"/>
    <property type="evidence" value="ECO:0007669"/>
    <property type="project" value="InterPro"/>
</dbReference>
<dbReference type="CDD" id="cd00383">
    <property type="entry name" value="trans_reg_C"/>
    <property type="match status" value="1"/>
</dbReference>
<dbReference type="InterPro" id="IPR001867">
    <property type="entry name" value="OmpR/PhoB-type_DNA-bd"/>
</dbReference>
<dbReference type="InterPro" id="IPR011006">
    <property type="entry name" value="CheY-like_superfamily"/>
</dbReference>
<dbReference type="FunFam" id="1.10.10.10:FF:000018">
    <property type="entry name" value="DNA-binding response regulator ResD"/>
    <property type="match status" value="1"/>
</dbReference>
<comment type="subcellular location">
    <subcellularLocation>
        <location evidence="1">Cytoplasm</location>
    </subcellularLocation>
</comment>
<dbReference type="PANTHER" id="PTHR48111:SF49">
    <property type="entry name" value="HEME RESPONSE REGULATOR HSSR"/>
    <property type="match status" value="1"/>
</dbReference>
<evidence type="ECO:0000256" key="8">
    <source>
        <dbReference type="ARBA" id="ARBA00023159"/>
    </source>
</evidence>
<keyword evidence="9" id="KW-0804">Transcription</keyword>
<dbReference type="Pfam" id="PF00072">
    <property type="entry name" value="Response_reg"/>
    <property type="match status" value="1"/>
</dbReference>
<keyword evidence="3 12" id="KW-0597">Phosphoprotein</keyword>
<evidence type="ECO:0000256" key="10">
    <source>
        <dbReference type="ARBA" id="ARBA00037471"/>
    </source>
</evidence>
<evidence type="ECO:0000259" key="15">
    <source>
        <dbReference type="PROSITE" id="PS51755"/>
    </source>
</evidence>
<evidence type="ECO:0000256" key="13">
    <source>
        <dbReference type="PROSITE-ProRule" id="PRU01091"/>
    </source>
</evidence>
<proteinExistence type="predicted"/>
<dbReference type="SUPFAM" id="SSF52172">
    <property type="entry name" value="CheY-like"/>
    <property type="match status" value="1"/>
</dbReference>
<dbReference type="GO" id="GO:0000976">
    <property type="term" value="F:transcription cis-regulatory region binding"/>
    <property type="evidence" value="ECO:0007669"/>
    <property type="project" value="TreeGrafter"/>
</dbReference>
<dbReference type="PROSITE" id="PS50110">
    <property type="entry name" value="RESPONSE_REGULATORY"/>
    <property type="match status" value="1"/>
</dbReference>
<dbReference type="GO" id="GO:0005829">
    <property type="term" value="C:cytosol"/>
    <property type="evidence" value="ECO:0007669"/>
    <property type="project" value="TreeGrafter"/>
</dbReference>
<keyword evidence="8" id="KW-0010">Activator</keyword>
<keyword evidence="6" id="KW-0843">Virulence</keyword>
<sequence>MNGNVGWLLFYMEKRVEMPTILVADDDVNIRELVCLFLRNDGFMTVEAADGQEALVVFASTQVDLVVLDIMMPVMDGWTLCKELRRANPDLPLLMLTARGETWEKVKGFELGTDDYLTKPFDPLELTARVKSLLKRYRIGSTQMIQFGNVILDRQTYKVTRGAESLTLPLKEFELLYKLAGTPGQVYTREQLIDQIWGMDYAGDNRTIDVHIKRLRERFAATPDFRIETVRGLGYRLEVGE</sequence>
<evidence type="ECO:0000256" key="6">
    <source>
        <dbReference type="ARBA" id="ARBA00023026"/>
    </source>
</evidence>
<dbReference type="Gene3D" id="1.10.10.10">
    <property type="entry name" value="Winged helix-like DNA-binding domain superfamily/Winged helix DNA-binding domain"/>
    <property type="match status" value="1"/>
</dbReference>
<dbReference type="SMART" id="SM00862">
    <property type="entry name" value="Trans_reg_C"/>
    <property type="match status" value="1"/>
</dbReference>
<dbReference type="PROSITE" id="PS51755">
    <property type="entry name" value="OMPR_PHOB"/>
    <property type="match status" value="1"/>
</dbReference>
<evidence type="ECO:0000259" key="14">
    <source>
        <dbReference type="PROSITE" id="PS50110"/>
    </source>
</evidence>
<dbReference type="FunFam" id="3.40.50.2300:FF:000001">
    <property type="entry name" value="DNA-binding response regulator PhoB"/>
    <property type="match status" value="1"/>
</dbReference>
<dbReference type="Gene3D" id="3.40.50.2300">
    <property type="match status" value="1"/>
</dbReference>
<dbReference type="GO" id="GO:0000156">
    <property type="term" value="F:phosphorelay response regulator activity"/>
    <property type="evidence" value="ECO:0007669"/>
    <property type="project" value="TreeGrafter"/>
</dbReference>
<reference evidence="16 17" key="1">
    <citation type="submission" date="2020-08" db="EMBL/GenBank/DDBJ databases">
        <title>Genomic Encyclopedia of Type Strains, Phase III (KMG-III): the genomes of soil and plant-associated and newly described type strains.</title>
        <authorList>
            <person name="Whitman W."/>
        </authorList>
    </citation>
    <scope>NUCLEOTIDE SEQUENCE [LARGE SCALE GENOMIC DNA]</scope>
    <source>
        <strain evidence="16 17">CECT 8693</strain>
    </source>
</reference>
<keyword evidence="7 13" id="KW-0238">DNA-binding</keyword>
<feature type="modified residue" description="4-aspartylphosphate" evidence="12">
    <location>
        <position position="69"/>
    </location>
</feature>
<feature type="DNA-binding region" description="OmpR/PhoB-type" evidence="13">
    <location>
        <begin position="142"/>
        <end position="239"/>
    </location>
</feature>
<keyword evidence="2" id="KW-0963">Cytoplasm</keyword>
<feature type="domain" description="OmpR/PhoB-type" evidence="15">
    <location>
        <begin position="142"/>
        <end position="239"/>
    </location>
</feature>
<dbReference type="Proteomes" id="UP000567067">
    <property type="component" value="Unassembled WGS sequence"/>
</dbReference>
<protein>
    <recommendedName>
        <fullName evidence="11">Heme response regulator HssR</fullName>
    </recommendedName>
</protein>
<evidence type="ECO:0000256" key="9">
    <source>
        <dbReference type="ARBA" id="ARBA00023163"/>
    </source>
</evidence>
<comment type="function">
    <text evidence="10">Member of the two-component regulatory system HssS/HssR involved in intracellular heme homeostasis and tempering of staphylococcal virulence. Phosphorylated HssR binds to a direct repeat sequence within hrtAB promoter and activates the expression of hrtAB, an efflux pump, in response to extracellular heme, hemin, hemoglobin or blood.</text>
</comment>
<dbReference type="EMBL" id="JACJIP010000014">
    <property type="protein sequence ID" value="MBA9086006.1"/>
    <property type="molecule type" value="Genomic_DNA"/>
</dbReference>
<feature type="domain" description="Response regulatory" evidence="14">
    <location>
        <begin position="20"/>
        <end position="134"/>
    </location>
</feature>
<dbReference type="GO" id="GO:0032993">
    <property type="term" value="C:protein-DNA complex"/>
    <property type="evidence" value="ECO:0007669"/>
    <property type="project" value="TreeGrafter"/>
</dbReference>
<dbReference type="Pfam" id="PF00486">
    <property type="entry name" value="Trans_reg_C"/>
    <property type="match status" value="1"/>
</dbReference>